<evidence type="ECO:0000256" key="2">
    <source>
        <dbReference type="ARBA" id="ARBA00022670"/>
    </source>
</evidence>
<comment type="cofactor">
    <cofactor evidence="1">
        <name>Zn(2+)</name>
        <dbReference type="ChEBI" id="CHEBI:29105"/>
    </cofactor>
</comment>
<dbReference type="RefSeq" id="WP_354184839.1">
    <property type="nucleotide sequence ID" value="NZ_JBEPLT010000001.1"/>
</dbReference>
<dbReference type="Gene3D" id="3.30.2010.10">
    <property type="entry name" value="Metalloproteases ('zincins'), catalytic domain"/>
    <property type="match status" value="1"/>
</dbReference>
<dbReference type="InterPro" id="IPR051156">
    <property type="entry name" value="Mito/Outer_Membr_Metalloprot"/>
</dbReference>
<evidence type="ECO:0000313" key="8">
    <source>
        <dbReference type="EMBL" id="MET3559360.1"/>
    </source>
</evidence>
<evidence type="ECO:0000256" key="4">
    <source>
        <dbReference type="ARBA" id="ARBA00022801"/>
    </source>
</evidence>
<comment type="caution">
    <text evidence="8">The sequence shown here is derived from an EMBL/GenBank/DDBJ whole genome shotgun (WGS) entry which is preliminary data.</text>
</comment>
<keyword evidence="2 8" id="KW-0645">Protease</keyword>
<name>A0ABV2FL88_9HYPH</name>
<feature type="domain" description="Peptidase M48" evidence="7">
    <location>
        <begin position="102"/>
        <end position="280"/>
    </location>
</feature>
<proteinExistence type="predicted"/>
<dbReference type="EMBL" id="JBEPLT010000001">
    <property type="protein sequence ID" value="MET3559360.1"/>
    <property type="molecule type" value="Genomic_DNA"/>
</dbReference>
<protein>
    <submittedName>
        <fullName evidence="8">Zn-dependent protease</fullName>
    </submittedName>
</protein>
<dbReference type="PANTHER" id="PTHR22726:SF1">
    <property type="entry name" value="METALLOENDOPEPTIDASE OMA1, MITOCHONDRIAL"/>
    <property type="match status" value="1"/>
</dbReference>
<evidence type="ECO:0000259" key="7">
    <source>
        <dbReference type="Pfam" id="PF01435"/>
    </source>
</evidence>
<reference evidence="8 9" key="1">
    <citation type="submission" date="2024-06" db="EMBL/GenBank/DDBJ databases">
        <title>Genomic Encyclopedia of Type Strains, Phase IV (KMG-IV): sequencing the most valuable type-strain genomes for metagenomic binning, comparative biology and taxonomic classification.</title>
        <authorList>
            <person name="Goeker M."/>
        </authorList>
    </citation>
    <scope>NUCLEOTIDE SEQUENCE [LARGE SCALE GENOMIC DNA]</scope>
    <source>
        <strain evidence="8 9">DSM 23650</strain>
    </source>
</reference>
<dbReference type="CDD" id="cd07324">
    <property type="entry name" value="M48C_Oma1-like"/>
    <property type="match status" value="1"/>
</dbReference>
<evidence type="ECO:0000256" key="6">
    <source>
        <dbReference type="ARBA" id="ARBA00023049"/>
    </source>
</evidence>
<dbReference type="GO" id="GO:0006508">
    <property type="term" value="P:proteolysis"/>
    <property type="evidence" value="ECO:0007669"/>
    <property type="project" value="UniProtKB-KW"/>
</dbReference>
<keyword evidence="9" id="KW-1185">Reference proteome</keyword>
<evidence type="ECO:0000256" key="1">
    <source>
        <dbReference type="ARBA" id="ARBA00001947"/>
    </source>
</evidence>
<dbReference type="GO" id="GO:0008233">
    <property type="term" value="F:peptidase activity"/>
    <property type="evidence" value="ECO:0007669"/>
    <property type="project" value="UniProtKB-KW"/>
</dbReference>
<dbReference type="PANTHER" id="PTHR22726">
    <property type="entry name" value="METALLOENDOPEPTIDASE OMA1"/>
    <property type="match status" value="1"/>
</dbReference>
<accession>A0ABV2FL88</accession>
<gene>
    <name evidence="8" type="ORF">ABID39_000030</name>
</gene>
<keyword evidence="6" id="KW-0482">Metalloprotease</keyword>
<dbReference type="InterPro" id="IPR001915">
    <property type="entry name" value="Peptidase_M48"/>
</dbReference>
<dbReference type="Proteomes" id="UP001549112">
    <property type="component" value="Unassembled WGS sequence"/>
</dbReference>
<evidence type="ECO:0000313" key="9">
    <source>
        <dbReference type="Proteomes" id="UP001549112"/>
    </source>
</evidence>
<keyword evidence="5" id="KW-0862">Zinc</keyword>
<evidence type="ECO:0000256" key="5">
    <source>
        <dbReference type="ARBA" id="ARBA00022833"/>
    </source>
</evidence>
<keyword evidence="3" id="KW-0479">Metal-binding</keyword>
<evidence type="ECO:0000256" key="3">
    <source>
        <dbReference type="ARBA" id="ARBA00022723"/>
    </source>
</evidence>
<keyword evidence="4" id="KW-0378">Hydrolase</keyword>
<dbReference type="Pfam" id="PF01435">
    <property type="entry name" value="Peptidase_M48"/>
    <property type="match status" value="1"/>
</dbReference>
<organism evidence="8 9">
    <name type="scientific">Bartonella japonica</name>
    <dbReference type="NCBI Taxonomy" id="357761"/>
    <lineage>
        <taxon>Bacteria</taxon>
        <taxon>Pseudomonadati</taxon>
        <taxon>Pseudomonadota</taxon>
        <taxon>Alphaproteobacteria</taxon>
        <taxon>Hyphomicrobiales</taxon>
        <taxon>Bartonellaceae</taxon>
        <taxon>Bartonella</taxon>
    </lineage>
</organism>
<sequence>MKFVKIHSENPQHNAQKNSVFQRIFLLHTKIYKATLLSFILLLSACHRYLSAHDMLSSLDNSGRIKHASKHNIYVTLSAVQHSRILKIYGGTYHNQKLEHLLANIVRNLALVSQDPYKTYSVTILNSESVNAFALPNGSIYITRGMLALTNDTSEVAAILAHEIAHIIANHGILRLQKKAELQMTNRISSNPLSLADRKLHSPLKNRKQLAQFSRNQELEADSIALEMLQQAGYDPFASSRFLQSMETYSIFRNISGTTNTSLDFLETHPTTPQRIHLARQKAHKISAVPPHKVNTTHRENIDHDSFLKSIDGMIFWDNFHTGFVRGNQFIHPQFRVTFSVPNNFIIENSARTVWASGPDKIAIRFDVIPNPTEISASDYLKSGWMIGLDESSISPITIQGLPGAHAHAAHKQWQFDVVVLLFNEHVFRFLTAAPHHSQDFEEIAKRTVESFHPLSYAQLKKLKPLRIRVIRVQEGENVASLAHKMPNTPHKEKLFRILNGLSPTQTLRTGTKVKIIAE</sequence>